<evidence type="ECO:0000313" key="1">
    <source>
        <dbReference type="EMBL" id="PNS08122.1"/>
    </source>
</evidence>
<gene>
    <name evidence="1" type="ORF">Lysil_2298</name>
</gene>
<reference evidence="1 2" key="1">
    <citation type="submission" date="2017-08" db="EMBL/GenBank/DDBJ databases">
        <title>Lysobacter sylvestris genome.</title>
        <authorList>
            <person name="Zhang D.-C."/>
            <person name="Albuquerque L."/>
            <person name="Franca L."/>
            <person name="Froufe H.J.C."/>
            <person name="Barroso C."/>
            <person name="Egas C."/>
            <person name="Da Costa M."/>
            <person name="Margesin R."/>
        </authorList>
    </citation>
    <scope>NUCLEOTIDE SEQUENCE [LARGE SCALE GENOMIC DNA]</scope>
    <source>
        <strain evidence="1 2">AM20-91</strain>
    </source>
</reference>
<evidence type="ECO:0000313" key="2">
    <source>
        <dbReference type="Proteomes" id="UP000236220"/>
    </source>
</evidence>
<proteinExistence type="predicted"/>
<keyword evidence="2" id="KW-1185">Reference proteome</keyword>
<dbReference type="EMBL" id="NPZB01000002">
    <property type="protein sequence ID" value="PNS08122.1"/>
    <property type="molecule type" value="Genomic_DNA"/>
</dbReference>
<sequence length="142" mass="15245">MNRPDPGNIRNRQNPGVSMKFSRSIVASLGLCAVFVITGCHRGQDGQAEAASSGHHGHGMDFSGMSFPMAKADFLAKINTRLRQRCASRDVQSQQQGRGVDCATLEAGIAKCATSGDVPDSITDQDDAHEASRDYFECVRGE</sequence>
<accession>A0A2K1PZA1</accession>
<name>A0A2K1PZA1_9GAMM</name>
<dbReference type="Proteomes" id="UP000236220">
    <property type="component" value="Unassembled WGS sequence"/>
</dbReference>
<protein>
    <submittedName>
        <fullName evidence="1">Uncharacterized protein</fullName>
    </submittedName>
</protein>
<dbReference type="AlphaFoldDB" id="A0A2K1PZA1"/>
<organism evidence="1 2">
    <name type="scientific">Solilutibacter silvestris</name>
    <dbReference type="NCBI Taxonomy" id="1645665"/>
    <lineage>
        <taxon>Bacteria</taxon>
        <taxon>Pseudomonadati</taxon>
        <taxon>Pseudomonadota</taxon>
        <taxon>Gammaproteobacteria</taxon>
        <taxon>Lysobacterales</taxon>
        <taxon>Lysobacteraceae</taxon>
        <taxon>Solilutibacter</taxon>
    </lineage>
</organism>
<comment type="caution">
    <text evidence="1">The sequence shown here is derived from an EMBL/GenBank/DDBJ whole genome shotgun (WGS) entry which is preliminary data.</text>
</comment>